<sequence length="84" mass="9510">MLCTRCRFPNNLTTGHRFVYFTVRGVNGRGNESYGAVVAIEVRASEAQSLAEHLRIELHKANDYQASTETDLEIARAELANLWR</sequence>
<proteinExistence type="predicted"/>
<organism evidence="1 2">
    <name type="scientific">Ensete ventricosum</name>
    <name type="common">Abyssinian banana</name>
    <name type="synonym">Musa ensete</name>
    <dbReference type="NCBI Taxonomy" id="4639"/>
    <lineage>
        <taxon>Eukaryota</taxon>
        <taxon>Viridiplantae</taxon>
        <taxon>Streptophyta</taxon>
        <taxon>Embryophyta</taxon>
        <taxon>Tracheophyta</taxon>
        <taxon>Spermatophyta</taxon>
        <taxon>Magnoliopsida</taxon>
        <taxon>Liliopsida</taxon>
        <taxon>Zingiberales</taxon>
        <taxon>Musaceae</taxon>
        <taxon>Ensete</taxon>
    </lineage>
</organism>
<dbReference type="EMBL" id="AMZH03015082">
    <property type="protein sequence ID" value="RRT46602.1"/>
    <property type="molecule type" value="Genomic_DNA"/>
</dbReference>
<dbReference type="Proteomes" id="UP000287651">
    <property type="component" value="Unassembled WGS sequence"/>
</dbReference>
<gene>
    <name evidence="1" type="ORF">B296_00048684</name>
</gene>
<dbReference type="AlphaFoldDB" id="A0A426Y4B9"/>
<protein>
    <submittedName>
        <fullName evidence="1">Uncharacterized protein</fullName>
    </submittedName>
</protein>
<reference evidence="1 2" key="1">
    <citation type="journal article" date="2014" name="Agronomy (Basel)">
        <title>A Draft Genome Sequence for Ensete ventricosum, the Drought-Tolerant Tree Against Hunger.</title>
        <authorList>
            <person name="Harrison J."/>
            <person name="Moore K.A."/>
            <person name="Paszkiewicz K."/>
            <person name="Jones T."/>
            <person name="Grant M."/>
            <person name="Ambacheew D."/>
            <person name="Muzemil S."/>
            <person name="Studholme D.J."/>
        </authorList>
    </citation>
    <scope>NUCLEOTIDE SEQUENCE [LARGE SCALE GENOMIC DNA]</scope>
</reference>
<evidence type="ECO:0000313" key="2">
    <source>
        <dbReference type="Proteomes" id="UP000287651"/>
    </source>
</evidence>
<name>A0A426Y4B9_ENSVE</name>
<accession>A0A426Y4B9</accession>
<evidence type="ECO:0000313" key="1">
    <source>
        <dbReference type="EMBL" id="RRT46602.1"/>
    </source>
</evidence>
<comment type="caution">
    <text evidence="1">The sequence shown here is derived from an EMBL/GenBank/DDBJ whole genome shotgun (WGS) entry which is preliminary data.</text>
</comment>